<evidence type="ECO:0000313" key="2">
    <source>
        <dbReference type="Proteomes" id="UP000663419"/>
    </source>
</evidence>
<organism evidence="1 2">
    <name type="scientific">Ajellomyces capsulatus (strain H88)</name>
    <name type="common">Darling's disease fungus</name>
    <name type="synonym">Histoplasma capsulatum</name>
    <dbReference type="NCBI Taxonomy" id="544711"/>
    <lineage>
        <taxon>Eukaryota</taxon>
        <taxon>Fungi</taxon>
        <taxon>Dikarya</taxon>
        <taxon>Ascomycota</taxon>
        <taxon>Pezizomycotina</taxon>
        <taxon>Eurotiomycetes</taxon>
        <taxon>Eurotiomycetidae</taxon>
        <taxon>Onygenales</taxon>
        <taxon>Ajellomycetaceae</taxon>
        <taxon>Histoplasma</taxon>
    </lineage>
</organism>
<name>A0A8A1LDW3_AJEC8</name>
<protein>
    <submittedName>
        <fullName evidence="1">Uncharacterized protein</fullName>
    </submittedName>
</protein>
<gene>
    <name evidence="1" type="ORF">I7I53_11382</name>
</gene>
<accession>A0A8A1LDW3</accession>
<dbReference type="EMBL" id="CP069102">
    <property type="protein sequence ID" value="QSS50624.1"/>
    <property type="molecule type" value="Genomic_DNA"/>
</dbReference>
<dbReference type="VEuPathDB" id="FungiDB:I7I53_11382"/>
<proteinExistence type="predicted"/>
<reference evidence="1" key="1">
    <citation type="submission" date="2021-01" db="EMBL/GenBank/DDBJ databases">
        <title>Chromosome-level genome assembly of a human fungal pathogen reveals clustering of transcriptionally co-regulated genes.</title>
        <authorList>
            <person name="Voorhies M."/>
            <person name="Cohen S."/>
            <person name="Shea T.P."/>
            <person name="Petrus S."/>
            <person name="Munoz J.F."/>
            <person name="Poplawski S."/>
            <person name="Goldman W.E."/>
            <person name="Michael T."/>
            <person name="Cuomo C.A."/>
            <person name="Sil A."/>
            <person name="Beyhan S."/>
        </authorList>
    </citation>
    <scope>NUCLEOTIDE SEQUENCE</scope>
    <source>
        <strain evidence="1">H88</strain>
    </source>
</reference>
<sequence>MHCVLSPTSAAATLRYAFSCLEGGLQRWSIFVCKSLFFCFFWNRNLFHLNSSRKDKNKTVHIQIARELPALIMHAAISERIRVAQCMSRNVGHILHRKIVGSCVEEQCHGL</sequence>
<dbReference type="Proteomes" id="UP000663419">
    <property type="component" value="Chromosome 1"/>
</dbReference>
<evidence type="ECO:0000313" key="1">
    <source>
        <dbReference type="EMBL" id="QSS50624.1"/>
    </source>
</evidence>
<dbReference type="AlphaFoldDB" id="A0A8A1LDW3"/>